<protein>
    <recommendedName>
        <fullName evidence="16">Polyketide synthase</fullName>
    </recommendedName>
</protein>
<keyword evidence="4" id="KW-0596">Phosphopantetheine</keyword>
<dbReference type="Pfam" id="PF00109">
    <property type="entry name" value="ketoacyl-synt"/>
    <property type="match status" value="3"/>
</dbReference>
<keyword evidence="5" id="KW-0963">Cytoplasm</keyword>
<dbReference type="Pfam" id="PF21089">
    <property type="entry name" value="PKS_DH_N"/>
    <property type="match status" value="3"/>
</dbReference>
<gene>
    <name evidence="14" type="ORF">BJL90_10325</name>
</gene>
<dbReference type="InterPro" id="IPR042104">
    <property type="entry name" value="PKS_dehydratase_sf"/>
</dbReference>
<feature type="region of interest" description="N-terminal hotdog fold" evidence="9">
    <location>
        <begin position="3860"/>
        <end position="3986"/>
    </location>
</feature>
<feature type="active site" description="Proton donor; for dehydratase activity" evidence="9">
    <location>
        <position position="2530"/>
    </location>
</feature>
<evidence type="ECO:0000256" key="6">
    <source>
        <dbReference type="ARBA" id="ARBA00022553"/>
    </source>
</evidence>
<keyword evidence="6" id="KW-0597">Phosphoprotein</keyword>
<dbReference type="InterPro" id="IPR049900">
    <property type="entry name" value="PKS_mFAS_DH"/>
</dbReference>
<dbReference type="InterPro" id="IPR013968">
    <property type="entry name" value="PKS_KR"/>
</dbReference>
<dbReference type="InterPro" id="IPR020806">
    <property type="entry name" value="PKS_PP-bd"/>
</dbReference>
<evidence type="ECO:0000256" key="5">
    <source>
        <dbReference type="ARBA" id="ARBA00022490"/>
    </source>
</evidence>
<dbReference type="PANTHER" id="PTHR43775">
    <property type="entry name" value="FATTY ACID SYNTHASE"/>
    <property type="match status" value="1"/>
</dbReference>
<dbReference type="SUPFAM" id="SSF53901">
    <property type="entry name" value="Thiolase-like"/>
    <property type="match status" value="3"/>
</dbReference>
<dbReference type="Pfam" id="PF14765">
    <property type="entry name" value="PS-DH"/>
    <property type="match status" value="3"/>
</dbReference>
<dbReference type="InterPro" id="IPR036736">
    <property type="entry name" value="ACP-like_sf"/>
</dbReference>
<feature type="domain" description="PKS/mFAS DH" evidence="13">
    <location>
        <begin position="822"/>
        <end position="1112"/>
    </location>
</feature>
<feature type="region of interest" description="C-terminal hotdog fold" evidence="9">
    <location>
        <begin position="962"/>
        <end position="1112"/>
    </location>
</feature>
<dbReference type="SMART" id="SM00822">
    <property type="entry name" value="PKS_KR"/>
    <property type="match status" value="3"/>
</dbReference>
<feature type="coiled-coil region" evidence="10">
    <location>
        <begin position="2159"/>
        <end position="2231"/>
    </location>
</feature>
<dbReference type="InterPro" id="IPR054514">
    <property type="entry name" value="RhiE-like_linker"/>
</dbReference>
<dbReference type="CDD" id="cd08953">
    <property type="entry name" value="KR_2_SDR_x"/>
    <property type="match status" value="3"/>
</dbReference>
<feature type="domain" description="Carrier" evidence="11">
    <location>
        <begin position="3132"/>
        <end position="3209"/>
    </location>
</feature>
<feature type="domain" description="Ketosynthase family 3 (KS3)" evidence="12">
    <location>
        <begin position="3257"/>
        <end position="3664"/>
    </location>
</feature>
<proteinExistence type="predicted"/>
<feature type="active site" description="Proton donor; for dehydratase activity" evidence="9">
    <location>
        <position position="4062"/>
    </location>
</feature>
<dbReference type="Gene3D" id="1.10.1200.10">
    <property type="entry name" value="ACP-like"/>
    <property type="match status" value="3"/>
</dbReference>
<feature type="domain" description="Carrier" evidence="11">
    <location>
        <begin position="60"/>
        <end position="133"/>
    </location>
</feature>
<dbReference type="EMBL" id="CP017603">
    <property type="protein sequence ID" value="AOY76262.1"/>
    <property type="molecule type" value="Genomic_DNA"/>
</dbReference>
<dbReference type="SMART" id="SM00823">
    <property type="entry name" value="PKS_PP"/>
    <property type="match status" value="3"/>
</dbReference>
<dbReference type="InterPro" id="IPR057326">
    <property type="entry name" value="KR_dom"/>
</dbReference>
<keyword evidence="7" id="KW-0808">Transferase</keyword>
<dbReference type="PROSITE" id="PS52019">
    <property type="entry name" value="PKS_MFAS_DH"/>
    <property type="match status" value="3"/>
</dbReference>
<keyword evidence="10" id="KW-0175">Coiled coil</keyword>
<evidence type="ECO:0000256" key="9">
    <source>
        <dbReference type="PROSITE-ProRule" id="PRU01363"/>
    </source>
</evidence>
<dbReference type="InterPro" id="IPR016039">
    <property type="entry name" value="Thiolase-like"/>
</dbReference>
<dbReference type="PROSITE" id="PS00012">
    <property type="entry name" value="PHOSPHOPANTETHEINE"/>
    <property type="match status" value="1"/>
</dbReference>
<evidence type="ECO:0000259" key="11">
    <source>
        <dbReference type="PROSITE" id="PS50075"/>
    </source>
</evidence>
<sequence>MDKQLDTIYDQIKERKISQENALKKIEKYRIKYNQKVNNSSNIREENKAAPVIEEDLLQEKAVNYFKKLLSSIIKLPVHRIEADASMEQYGIDSIMVMQLTNQLEKTLGSLPKTLFFEYQNIKDLTGYFVKNYRNQLLKLLEIQEKAVATTENTKDFTAVTEAEKLTFNSRRTSRFAYQFTESLKEKENVDIAIIGVSGRYPQAKNIQEFWYNLRNGKDCITEIPKDRWNHSLYFDEDKNKLGKTYSKWGGFIEGVDQFDPLFFNISPREAEMMDPQERLFLECVYETLEDAGYTRETLSLHQSFGLEGNVGVYVGVMYEEYQLYGAQEQIQGRPVALTGSQSSIANRVSYFCNFHGPSMAVDTMCSSSLTAIHLACQSLQRGGCELAIAGGVNVSIHPNKYLMLGQGKFVSSKGQCESFGEGGDGYVPGEGVGAVLLKPLSKAIADGDHIYGIIKGSTINHGGKTNGYTVPNPNAQAEVIQRAFKEAKVDPRTISYIEAHGTGTSLGDPIEIVGLSKAFQEYTKEKQFCAIGSAKSNIGHCESAAGIAAVTKVLLQLKHRKLVPSLHSDVLNPNIDFSNSPFVVQQELTEWKRPIIEKNGEKREYPRIAGISSFGAGGSNAHIVIEEYIPKDAKQYPITITPQNPAIIVLSAKNEERLQEQAQQLLKAIQEQQFTDNDLADMAYTLQIGREAMEERLAIIVASIKELEEKLDDFAKGQENIEDLYRGQVKRNKETLAVFAMDEEMQEAIEKWIQRRKYAKLLDLWVKGLVFDWNKLYNDTKPNRISLPTYPFARERYWVPETKTKSGDSSITTSANAGTIHPLLHQNTSDLSEQRFSSTFTGQEFFLTDHVVKGQSILPGVAYLEMARAAVEQASGILEESQIGIRLRNVVWARPIAVEDKSVRVHIGLYPEEGGEIAYEIYSQEEKNSTEPIVYSQGIALLSSVVEAPTLDLSNIQAQCNQNILSSDQCYEAFKSIGIEYGDGHRGIEQIHVGSNQVLAKLRLPSCVADTLEEYMLHPSLMDSALQASIGLMMIKGDKNPLKLSLPFALQELEIFKNCTREMWALVGFSDGSKAKDKVQKFDITMCDEQGEICVQMKGFSTRGLEGEVGSVESTATLGTLMLHPYWKEQTVSKEAQTLDYAEHVVILCQSAEATQESIENHINGVRCLSLQAQEAGIEAGFQSYAIEIFEEIQSILKSKPTGKVLVQIVISPQEEQQLLSGLSGLLKTAQLENPKILGQLIEIEADEDLEGIIEKLQENSKSSTNHVRYQKGKRYITDWNEIEVSQESENIPWKEGGIYLITGGAGGLGRIFAEEILQKFKDVTLILTGRSPLKEDKHARLKELERLGGRIEYKQVDVTQKKAVISLIQSIQEDFGSLDGIIHSAGVIRDNFIIKKTKDELEEVLAPKVTGLVNLDEASKDLSLDFFIFFSSAAGAFGNAGQADYATANAFMDAYAKYRNALVVSKQRQGQTLSINWPLWKEGGMQIDAETEKMMQQSTGIIPMQTTTGIWALYQGLASRQEQVMVMEGNLPQMRVRLLQNSLEVDTSFAETPTPQMDIALVHEKTLYQLKRLFGEVTKLSLDRIDPQEPLESYGIDSIMITQLNQKLVSVFGELSKTLFYEYQTLDALTEYFIADYPEKCFQWTGLVTQRESVPEVSSTGSNFDGVNSMLSSLKTEKKTARNLTMTLSSKKVREPIAIIGISGRYPQAKNLEEFWKNLCEGKDCISEIPKERWSIEGFYHPNPQEAVAQGKSYSKWGGFIDEFADFDPLFFNISPREAFNMDPQERLIIESCWQVLEDAGYTREQLTSLYKQRVGVFTGITKTGFALYGPDLWKQGEQIYPTTSFASVANRVSYLLNLKGPSMPIDTMCSASLTAIHEACEHLYHDECEIAIAAGVNLYLHPMSYIQLSTLKMLAADGKCKSFGQGGSGFVPGEGVGAVLLKPLSQAISDQDHIYAVIRGSSINHGGKTNGYTVPNPSAQGELIRAALDKAETDARAVSYIEAHGTGTELGDPIEITGLSGAFRKDTQDTGFCAIGSVKSNIGHLEAAAGIAGLTKIILQMKNQKIVPSLHAKALNPNINFTKTPFVVQQELTEWKRPMIEKNGEKREYPRIAGISSFGAGGSNAHIVIEEYIPKDAKQYPITITPQNPAIIVLSAKNEERLQEQAQQLLKAIQEQQFTDNDLADMAYTLQIGREAMEERLAIIVASIKELEEKLESFVKGQENIEDLYRGQVKRNKETLAVFAMDEEMQETIEKWIQRRKYAKLLDLWVKGLVFDWNKLYNDTKPSRISLPTYPFARERYWIPETKTKSGDSSITTSANAGTIHPLLHQNTSDLSEQRFSSTFTGQEFFLADHRVKGQGVLPRVAYLEMARAAVEQGTGILKESQVGIRLKNIVWSSAITVEDKPFKVNVGLYPEDSGEIAYEIYSQEEKNSTESIVYSQGIALLSSVVEAPTLDLSNIQAACNQNILSSDQCYEAFKSIGIEYGDGHRGIEKIYVGSNQVLAKLTLPSCVVDTLEEYMLHPSLMDSALQASIGLMMVKGDKNPLKLSLPFALQELEIFKKCTREMWVLLGFSDGSKAKDKVQKFDIAMCDEQGKICVRMKGLETKESTKDMLNILETKESSVSETLVSQNQEPFELMTFEEIWQEQAQVDASLVDIKTMVCFLSNPQNQQTIVESIKMLDPQIKIIFISQNKIYQKQSSQAYQILKTEQTNYVETFQSILKDYGKVDTVLYLWALEDSDCIQDYSSIVYILQAINSAKLKPKRLILAAEFNNALERCYLESWIGFERSLGFILPNTQVTGIYKETCKQNPETVIKDWLQKIWIELQAHKAQSVLYQEGKRHICQIHPTTIASGKNILRKGGTYLITGGCGGLGLLFAEHLAKVQPVNLILTGRSAIDDEKQAKIKALEDLGCQVMYVQADICNEIRMKEELIRAKEHFGVIHGVIHAAGIESTQNIFEKEIESFAKVLDPKIRGTMLLDDLLQAEALDFICYFSSSSAILGDFGSCDYAIGNRFQMAYAHNQNQQRHGKVIAINWPLWKDGGMGSTEDERIKMYLKSSGQRFLEVEEGLAVFDRILSQDKSQHLILVGQRSRVQRFLGLSEEQSTSSSLVNSDLLGKGRRPEMKGLSIEQCLQWDLKEFISKLLKIPRDKLDEEGNLVDFGFDSISLTEFANLLTNHYKIEITPALFFGYSTLEKLAQYFATEHQKAIQMFYKEDIEELAVPQNPQIAISTPKQQISQKSRFIVRSIPQDIPEPIAIVGMSGRFPNAYNIDEMWRILSQGQEVIQEISEDRFPGYGSKWKCGLLPGVDEFDPLFFEISPKEAEIMDPRQRLLMQECWKALEDAGYGVARIKTNKIGMFVGAEEGDYRLLVKEKNSITSSHNGILAARFSYFLNLNGPNMAINTACSSGLVAVHQACLSLRNHECDTAIAAGVNLILTPEMFEVMKQSGMLSESGRCFAFDNRADGMVPGEAVAVVVLKPLSQAKVDGDQIYAVIKGSGINSDGKTNGITAPNGSSQTELLKSVYQQYHVNPEEIEYIVTHGTGTKLGDPVEINALYDAFKNYTEKENYCAITSTKTNLGHTLAASGLVSLISLVQALRYETIPASLHCEQENEYINWRESPFYVNKTNKHWSQTGTRNRTGAVSAFGMSGTNVHMVVQSYFIEETEDFSEQAPYFLLVLSAKTPEALQKKIDDMIILLQKKDCPEQNLAQISYTLLEGRQHFKYRCAIVVQDCDDAMYIWKQVGSKEKPLNLFQGKVSRDLKSQKIMKEYAQDLIKQSCSLKKNKNRYQEILYVLADFYCQGYELSWSQLFGDTKPRHISLPTYPFARERYWVPETKTKSGDSSITTSANAGTIHPLLHQNTSDLSEQRFSSTFTGQEFFLTDHVVKGQSILPGVAYLEMARAAVEQASGILEESQIGIRLRNVVWARPIAVEDKSVRVHIGLYPEEGGEIAYEIYSQEEKNSTEPVIYSQGIALLSSVVEAPTLDLSNIQAQCNQNILSSHQCYEAFKSIGIEYGDGHRGIEKIYVGSNQVLAKLTLPSCVADTLEEYMLHPSLMDSALQASIGLIMLREDKNPLKLSLPFALQELEIFKNCTREMWALVGFSDGSKAKDKVQKFDITMCDEQGEICVQMKGFSTRGLEGEVGSVESTATLGTLMLHPYWKEQTVSKEAQTLDYAEHVVILCQSAEATQESIENHINEVRCLSLQAQEAGIEAGFQSYAIEIFEEIQSILKSKPTGKVLVQIVISPQEEQQLLSGLSGLLKTAQLENPKILGQLIEIEADEDLEGIIEKLQENSKSSTNHVRYQKGKRYITDWNEIEVSQESENIPWKEGGIYLITGGAGGLGRIFAEEILQKFKDVTLILTGRSPLKEEKEARLKELERLGGRIEYKQVDVTQKKAVISLIQSIQEDFGSLDGIIHSAGVIRDNFIIKKTKDELEEVLAPKVTGLVNLDEASKDLSLDFFIFFSSAAGAFGNAGQADYATANAFMDAYAKYRNALVASKQRQGQTLSINWPLWKEGGMQIDAETEKMMQQSTGIIPMQTTTGIRALYQGLASRQEQVMVMEGNIEQFRHTIKLDSIEYKHPDDRFYRSLLEKILKDELALDEFEILINMERIKNNE</sequence>
<dbReference type="Gene3D" id="3.40.47.10">
    <property type="match status" value="3"/>
</dbReference>
<evidence type="ECO:0000256" key="7">
    <source>
        <dbReference type="ARBA" id="ARBA00022679"/>
    </source>
</evidence>
<feature type="region of interest" description="C-terminal hotdog fold" evidence="9">
    <location>
        <begin position="2468"/>
        <end position="2618"/>
    </location>
</feature>
<dbReference type="Pfam" id="PF08659">
    <property type="entry name" value="KR"/>
    <property type="match status" value="3"/>
</dbReference>
<name>A0ABN4T568_9CLOT</name>
<evidence type="ECO:0000313" key="14">
    <source>
        <dbReference type="EMBL" id="AOY76262.1"/>
    </source>
</evidence>
<comment type="function">
    <text evidence="1">Involved in some intermediate steps for the synthesis of the antibiotic polyketide bacillaene which is involved in secondary metabolism.</text>
</comment>
<dbReference type="SUPFAM" id="SSF47336">
    <property type="entry name" value="ACP-like"/>
    <property type="match status" value="3"/>
</dbReference>
<evidence type="ECO:0008006" key="16">
    <source>
        <dbReference type="Google" id="ProtNLM"/>
    </source>
</evidence>
<dbReference type="SMART" id="SM00825">
    <property type="entry name" value="PKS_KS"/>
    <property type="match status" value="3"/>
</dbReference>
<feature type="region of interest" description="C-terminal hotdog fold" evidence="9">
    <location>
        <begin position="4000"/>
        <end position="4150"/>
    </location>
</feature>
<reference evidence="14 15" key="1">
    <citation type="submission" date="2016-10" db="EMBL/GenBank/DDBJ databases">
        <title>Complete Genome Sequence of Acetogen Clostridium formicoaceticum ATCC 27076.</title>
        <authorList>
            <person name="Bao T."/>
            <person name="Cheng C."/>
            <person name="Zhao J."/>
            <person name="Yang S.-T."/>
            <person name="Wang J."/>
            <person name="Wang M."/>
        </authorList>
    </citation>
    <scope>NUCLEOTIDE SEQUENCE [LARGE SCALE GENOMIC DNA]</scope>
    <source>
        <strain evidence="14 15">ATCC 27076</strain>
    </source>
</reference>
<dbReference type="InterPro" id="IPR014030">
    <property type="entry name" value="Ketoacyl_synth_N"/>
</dbReference>
<feature type="region of interest" description="N-terminal hotdog fold" evidence="9">
    <location>
        <begin position="2328"/>
        <end position="2454"/>
    </location>
</feature>
<feature type="domain" description="PKS/mFAS DH" evidence="13">
    <location>
        <begin position="3860"/>
        <end position="4150"/>
    </location>
</feature>
<dbReference type="Gene3D" id="3.10.129.110">
    <property type="entry name" value="Polyketide synthase dehydratase"/>
    <property type="match status" value="3"/>
</dbReference>
<evidence type="ECO:0000256" key="3">
    <source>
        <dbReference type="ARBA" id="ARBA00004789"/>
    </source>
</evidence>
<dbReference type="InterPro" id="IPR020841">
    <property type="entry name" value="PKS_Beta-ketoAc_synthase_dom"/>
</dbReference>
<dbReference type="InterPro" id="IPR006162">
    <property type="entry name" value="Ppantetheine_attach_site"/>
</dbReference>
<dbReference type="InterPro" id="IPR018201">
    <property type="entry name" value="Ketoacyl_synth_AS"/>
</dbReference>
<dbReference type="InterPro" id="IPR009081">
    <property type="entry name" value="PP-bd_ACP"/>
</dbReference>
<dbReference type="Pfam" id="PF22336">
    <property type="entry name" value="RhiE-like_linker"/>
    <property type="match status" value="2"/>
</dbReference>
<feature type="active site" description="Proton acceptor; for dehydratase activity" evidence="9">
    <location>
        <position position="2357"/>
    </location>
</feature>
<comment type="subcellular location">
    <subcellularLocation>
        <location evidence="2">Cytoplasm</location>
    </subcellularLocation>
</comment>
<dbReference type="SUPFAM" id="SSF51735">
    <property type="entry name" value="NAD(P)-binding Rossmann-fold domains"/>
    <property type="match status" value="3"/>
</dbReference>
<feature type="active site" description="Proton acceptor; for dehydratase activity" evidence="9">
    <location>
        <position position="3889"/>
    </location>
</feature>
<evidence type="ECO:0000256" key="2">
    <source>
        <dbReference type="ARBA" id="ARBA00004496"/>
    </source>
</evidence>
<dbReference type="InterPro" id="IPR020807">
    <property type="entry name" value="PKS_DH"/>
</dbReference>
<feature type="active site" description="Proton acceptor; for dehydratase activity" evidence="9">
    <location>
        <position position="851"/>
    </location>
</feature>
<keyword evidence="15" id="KW-1185">Reference proteome</keyword>
<feature type="domain" description="Ketosynthase family 3 (KS3)" evidence="12">
    <location>
        <begin position="189"/>
        <end position="628"/>
    </location>
</feature>
<dbReference type="PROSITE" id="PS00606">
    <property type="entry name" value="KS3_1"/>
    <property type="match status" value="1"/>
</dbReference>
<dbReference type="CDD" id="cd00833">
    <property type="entry name" value="PKS"/>
    <property type="match status" value="3"/>
</dbReference>
<evidence type="ECO:0000313" key="15">
    <source>
        <dbReference type="Proteomes" id="UP000177894"/>
    </source>
</evidence>
<feature type="coiled-coil region" evidence="10">
    <location>
        <begin position="653"/>
        <end position="725"/>
    </location>
</feature>
<dbReference type="InterPro" id="IPR049551">
    <property type="entry name" value="PKS_DH_C"/>
</dbReference>
<dbReference type="InterPro" id="IPR050091">
    <property type="entry name" value="PKS_NRPS_Biosynth_Enz"/>
</dbReference>
<organism evidence="14 15">
    <name type="scientific">Clostridium formicaceticum</name>
    <dbReference type="NCBI Taxonomy" id="1497"/>
    <lineage>
        <taxon>Bacteria</taxon>
        <taxon>Bacillati</taxon>
        <taxon>Bacillota</taxon>
        <taxon>Clostridia</taxon>
        <taxon>Eubacteriales</taxon>
        <taxon>Clostridiaceae</taxon>
        <taxon>Clostridium</taxon>
    </lineage>
</organism>
<dbReference type="Pfam" id="PF00550">
    <property type="entry name" value="PP-binding"/>
    <property type="match status" value="3"/>
</dbReference>
<dbReference type="PANTHER" id="PTHR43775:SF37">
    <property type="entry name" value="SI:DKEY-61P9.11"/>
    <property type="match status" value="1"/>
</dbReference>
<dbReference type="PROSITE" id="PS50075">
    <property type="entry name" value="CARRIER"/>
    <property type="match status" value="2"/>
</dbReference>
<evidence type="ECO:0000256" key="4">
    <source>
        <dbReference type="ARBA" id="ARBA00022450"/>
    </source>
</evidence>
<feature type="active site" description="Proton donor; for dehydratase activity" evidence="9">
    <location>
        <position position="1024"/>
    </location>
</feature>
<dbReference type="Gene3D" id="3.40.50.720">
    <property type="entry name" value="NAD(P)-binding Rossmann-like Domain"/>
    <property type="match status" value="3"/>
</dbReference>
<dbReference type="PROSITE" id="PS52004">
    <property type="entry name" value="KS3_2"/>
    <property type="match status" value="3"/>
</dbReference>
<dbReference type="SMART" id="SM00826">
    <property type="entry name" value="PKS_DH"/>
    <property type="match status" value="3"/>
</dbReference>
<evidence type="ECO:0000256" key="8">
    <source>
        <dbReference type="ARBA" id="ARBA00022737"/>
    </source>
</evidence>
<dbReference type="Gene3D" id="1.10.1240.100">
    <property type="match status" value="3"/>
</dbReference>
<evidence type="ECO:0000256" key="10">
    <source>
        <dbReference type="SAM" id="Coils"/>
    </source>
</evidence>
<dbReference type="InterPro" id="IPR049552">
    <property type="entry name" value="PKS_DH_N"/>
</dbReference>
<keyword evidence="8" id="KW-0677">Repeat</keyword>
<accession>A0ABN4T568</accession>
<feature type="domain" description="PKS/mFAS DH" evidence="13">
    <location>
        <begin position="2328"/>
        <end position="2618"/>
    </location>
</feature>
<feature type="region of interest" description="N-terminal hotdog fold" evidence="9">
    <location>
        <begin position="822"/>
        <end position="948"/>
    </location>
</feature>
<comment type="pathway">
    <text evidence="3">Antibiotic biosynthesis; bacillaene biosynthesis.</text>
</comment>
<evidence type="ECO:0000259" key="13">
    <source>
        <dbReference type="PROSITE" id="PS52019"/>
    </source>
</evidence>
<feature type="domain" description="Ketosynthase family 3 (KS3)" evidence="12">
    <location>
        <begin position="1696"/>
        <end position="2134"/>
    </location>
</feature>
<dbReference type="Pfam" id="PF22621">
    <property type="entry name" value="CurL-like_PKS_C"/>
    <property type="match status" value="1"/>
</dbReference>
<evidence type="ECO:0000259" key="12">
    <source>
        <dbReference type="PROSITE" id="PS52004"/>
    </source>
</evidence>
<dbReference type="InterPro" id="IPR014031">
    <property type="entry name" value="Ketoacyl_synth_C"/>
</dbReference>
<dbReference type="RefSeq" id="WP_070967484.1">
    <property type="nucleotide sequence ID" value="NZ_CP017603.1"/>
</dbReference>
<dbReference type="Proteomes" id="UP000177894">
    <property type="component" value="Chromosome"/>
</dbReference>
<dbReference type="Pfam" id="PF02801">
    <property type="entry name" value="Ketoacyl-synt_C"/>
    <property type="match status" value="3"/>
</dbReference>
<dbReference type="InterPro" id="IPR036291">
    <property type="entry name" value="NAD(P)-bd_dom_sf"/>
</dbReference>
<evidence type="ECO:0000256" key="1">
    <source>
        <dbReference type="ARBA" id="ARBA00003299"/>
    </source>
</evidence>